<dbReference type="Pfam" id="PF00563">
    <property type="entry name" value="EAL"/>
    <property type="match status" value="1"/>
</dbReference>
<dbReference type="SUPFAM" id="SSF141868">
    <property type="entry name" value="EAL domain-like"/>
    <property type="match status" value="1"/>
</dbReference>
<dbReference type="PROSITE" id="PS50112">
    <property type="entry name" value="PAS"/>
    <property type="match status" value="1"/>
</dbReference>
<dbReference type="AlphaFoldDB" id="A0A0M5IML5"/>
<dbReference type="STRING" id="1603606.DSOUD_0198"/>
<proteinExistence type="predicted"/>
<dbReference type="InterPro" id="IPR035965">
    <property type="entry name" value="PAS-like_dom_sf"/>
</dbReference>
<evidence type="ECO:0000259" key="1">
    <source>
        <dbReference type="PROSITE" id="PS50112"/>
    </source>
</evidence>
<feature type="domain" description="PAS" evidence="1">
    <location>
        <begin position="1"/>
        <end position="69"/>
    </location>
</feature>
<keyword evidence="5" id="KW-1185">Reference proteome</keyword>
<dbReference type="CDD" id="cd00130">
    <property type="entry name" value="PAS"/>
    <property type="match status" value="1"/>
</dbReference>
<sequence length="562" mass="61856">MLFEPFFRQTSIAMALLDRRGIITSCNPALETLLGFSAGELHGRTLFELVDGEGSPSCRRLIHNVATAPALPLSLGLYWTCKNGRVLPGDLTLLSTGEEPEKGNGLIATIEDRSESKVVEARLAYLTNFDPLTGLANDLLFRDRLKQALSRSRREASMAAVLVFNLKRFKDFNDSFGLAIGDRLLKEIASRLSCGVRQSDTVARLSGTKFALLIEGLSEMAGVTLLLRKVRESLSAPFLVEEQEVFPSTSVGIALFPDDGNQPEELIRNAESAMYRAGLSGRNSYQFYTEGMNSQARQRLRLESALYRALERNEFEVYYQPQIDPASGAPLGVEALMRWNHPDRGVVGPDEFIPLLEETGLIIAAGEWVLRIACAQCRTWQDEGFPDLRVAVNISARQFLEKNFVPLLQEILKETGLEAGSLDLEITESVLMQESERLTGTLGAIALLGIHISIDDFGTGYSSLAYLKRFPVNGLKIDRSFIQGIPGNSDDMAIAFAILSLAGNLGLRVTAEGVETEAQLGLLNTWRCPQLQGYLFARPMPADSFPPWAMKALATPGDYRPV</sequence>
<dbReference type="CDD" id="cd01949">
    <property type="entry name" value="GGDEF"/>
    <property type="match status" value="1"/>
</dbReference>
<feature type="domain" description="GGDEF" evidence="3">
    <location>
        <begin position="157"/>
        <end position="290"/>
    </location>
</feature>
<dbReference type="SUPFAM" id="SSF55785">
    <property type="entry name" value="PYP-like sensor domain (PAS domain)"/>
    <property type="match status" value="1"/>
</dbReference>
<dbReference type="EMBL" id="CP010802">
    <property type="protein sequence ID" value="ALC14998.1"/>
    <property type="molecule type" value="Genomic_DNA"/>
</dbReference>
<dbReference type="NCBIfam" id="TIGR00229">
    <property type="entry name" value="sensory_box"/>
    <property type="match status" value="1"/>
</dbReference>
<evidence type="ECO:0000313" key="4">
    <source>
        <dbReference type="EMBL" id="ALC14998.1"/>
    </source>
</evidence>
<dbReference type="NCBIfam" id="TIGR00254">
    <property type="entry name" value="GGDEF"/>
    <property type="match status" value="1"/>
</dbReference>
<dbReference type="InterPro" id="IPR043128">
    <property type="entry name" value="Rev_trsase/Diguanyl_cyclase"/>
</dbReference>
<dbReference type="PANTHER" id="PTHR44757:SF2">
    <property type="entry name" value="BIOFILM ARCHITECTURE MAINTENANCE PROTEIN MBAA"/>
    <property type="match status" value="1"/>
</dbReference>
<dbReference type="OrthoDB" id="9777298at2"/>
<protein>
    <submittedName>
        <fullName evidence="4">Diguanylate cyclase</fullName>
    </submittedName>
</protein>
<dbReference type="Pfam" id="PF13426">
    <property type="entry name" value="PAS_9"/>
    <property type="match status" value="1"/>
</dbReference>
<dbReference type="InterPro" id="IPR001633">
    <property type="entry name" value="EAL_dom"/>
</dbReference>
<dbReference type="InterPro" id="IPR029787">
    <property type="entry name" value="Nucleotide_cyclase"/>
</dbReference>
<organism evidence="4 5">
    <name type="scientific">Desulfuromonas soudanensis</name>
    <dbReference type="NCBI Taxonomy" id="1603606"/>
    <lineage>
        <taxon>Bacteria</taxon>
        <taxon>Pseudomonadati</taxon>
        <taxon>Thermodesulfobacteriota</taxon>
        <taxon>Desulfuromonadia</taxon>
        <taxon>Desulfuromonadales</taxon>
        <taxon>Desulfuromonadaceae</taxon>
        <taxon>Desulfuromonas</taxon>
    </lineage>
</organism>
<dbReference type="SMART" id="SM00091">
    <property type="entry name" value="PAS"/>
    <property type="match status" value="1"/>
</dbReference>
<dbReference type="FunFam" id="3.20.20.450:FF:000001">
    <property type="entry name" value="Cyclic di-GMP phosphodiesterase yahA"/>
    <property type="match status" value="1"/>
</dbReference>
<dbReference type="SMART" id="SM00052">
    <property type="entry name" value="EAL"/>
    <property type="match status" value="1"/>
</dbReference>
<dbReference type="PROSITE" id="PS50887">
    <property type="entry name" value="GGDEF"/>
    <property type="match status" value="1"/>
</dbReference>
<dbReference type="KEGG" id="des:DSOUD_0198"/>
<dbReference type="InterPro" id="IPR052155">
    <property type="entry name" value="Biofilm_reg_signaling"/>
</dbReference>
<dbReference type="Gene3D" id="3.20.20.450">
    <property type="entry name" value="EAL domain"/>
    <property type="match status" value="1"/>
</dbReference>
<gene>
    <name evidence="4" type="ORF">DSOUD_0198</name>
</gene>
<evidence type="ECO:0000259" key="3">
    <source>
        <dbReference type="PROSITE" id="PS50887"/>
    </source>
</evidence>
<dbReference type="PANTHER" id="PTHR44757">
    <property type="entry name" value="DIGUANYLATE CYCLASE DGCP"/>
    <property type="match status" value="1"/>
</dbReference>
<evidence type="ECO:0000313" key="5">
    <source>
        <dbReference type="Proteomes" id="UP000057158"/>
    </source>
</evidence>
<dbReference type="SMART" id="SM00267">
    <property type="entry name" value="GGDEF"/>
    <property type="match status" value="1"/>
</dbReference>
<evidence type="ECO:0000259" key="2">
    <source>
        <dbReference type="PROSITE" id="PS50883"/>
    </source>
</evidence>
<accession>A0A0M5IML5</accession>
<dbReference type="InterPro" id="IPR035919">
    <property type="entry name" value="EAL_sf"/>
</dbReference>
<dbReference type="Proteomes" id="UP000057158">
    <property type="component" value="Chromosome"/>
</dbReference>
<name>A0A0M5IML5_9BACT</name>
<feature type="domain" description="EAL" evidence="2">
    <location>
        <begin position="299"/>
        <end position="553"/>
    </location>
</feature>
<dbReference type="SUPFAM" id="SSF55073">
    <property type="entry name" value="Nucleotide cyclase"/>
    <property type="match status" value="1"/>
</dbReference>
<dbReference type="PATRIC" id="fig|1603606.3.peg.220"/>
<dbReference type="PROSITE" id="PS50883">
    <property type="entry name" value="EAL"/>
    <property type="match status" value="1"/>
</dbReference>
<dbReference type="CDD" id="cd01948">
    <property type="entry name" value="EAL"/>
    <property type="match status" value="1"/>
</dbReference>
<dbReference type="InterPro" id="IPR000014">
    <property type="entry name" value="PAS"/>
</dbReference>
<dbReference type="InterPro" id="IPR000160">
    <property type="entry name" value="GGDEF_dom"/>
</dbReference>
<dbReference type="RefSeq" id="WP_053549241.1">
    <property type="nucleotide sequence ID" value="NZ_CP010802.1"/>
</dbReference>
<reference evidence="4 5" key="1">
    <citation type="submission" date="2015-07" db="EMBL/GenBank/DDBJ databases">
        <title>Isolation and Genomic Characterization of a Novel Halophilic Metal-Reducing Deltaproteobacterium from the Deep Subsurface.</title>
        <authorList>
            <person name="Badalamenti J.P."/>
            <person name="Summers Z.M."/>
            <person name="Gralnick J.A."/>
            <person name="Bond D.R."/>
        </authorList>
    </citation>
    <scope>NUCLEOTIDE SEQUENCE [LARGE SCALE GENOMIC DNA]</scope>
    <source>
        <strain evidence="4 5">WTL</strain>
    </source>
</reference>
<dbReference type="Gene3D" id="3.30.450.20">
    <property type="entry name" value="PAS domain"/>
    <property type="match status" value="1"/>
</dbReference>
<dbReference type="Gene3D" id="3.30.70.270">
    <property type="match status" value="1"/>
</dbReference>
<dbReference type="Pfam" id="PF00990">
    <property type="entry name" value="GGDEF"/>
    <property type="match status" value="1"/>
</dbReference>